<dbReference type="GO" id="GO:0008168">
    <property type="term" value="F:methyltransferase activity"/>
    <property type="evidence" value="ECO:0007669"/>
    <property type="project" value="InterPro"/>
</dbReference>
<accession>A0A0G4HAX1</accession>
<gene>
    <name evidence="3" type="ORF">Cvel_6088</name>
</gene>
<dbReference type="VEuPathDB" id="CryptoDB:Cvel_6088"/>
<dbReference type="PANTHER" id="PTHR31009">
    <property type="entry name" value="S-ADENOSYL-L-METHIONINE:CARBOXYL METHYLTRANSFERASE FAMILY PROTEIN"/>
    <property type="match status" value="1"/>
</dbReference>
<dbReference type="AlphaFoldDB" id="A0A0G4HAX1"/>
<dbReference type="Gene3D" id="3.40.50.150">
    <property type="entry name" value="Vaccinia Virus protein VP39"/>
    <property type="match status" value="1"/>
</dbReference>
<dbReference type="InterPro" id="IPR042086">
    <property type="entry name" value="MeTrfase_capping"/>
</dbReference>
<reference evidence="3" key="1">
    <citation type="submission" date="2014-11" db="EMBL/GenBank/DDBJ databases">
        <authorList>
            <person name="Otto D Thomas"/>
            <person name="Naeem Raeece"/>
        </authorList>
    </citation>
    <scope>NUCLEOTIDE SEQUENCE</scope>
</reference>
<sequence length="399" mass="44553">MSANGSGSSFGKVHVPWGSEGSGKYSASTLGCFTVIRNAIPLCTDEVKAMSSMLQDAKVFTIADYGTADGGTSMPLIEAVISAVREQNSQIPVDVRYEDQPNADFRSLFYFMQGLLAPPLPGVSSYLKNHENVFVSTCGTSFFAPCFPPESIHLAFSSTAMHWLSKAPDAPLKDALHHTGSKDPKAIAAYARQAAEDWEAIMLHRAKEIAPGGSLVLVNFAVDDDGYYLGTSPQVKESMYAKFVGLWAQMRDEGKIGSKEFENTKFLNYYRTKQETIKPFTDKDSPVYKAGMRLKFCETRITRCPFHVAWLEESEKMPQGASEEKRRAHAKWYIPTIRTWSNSTFKSGLREDRPEEEKTQIVDELFSRYEDEVTARPADFGMDYVHCFLVAVKEKEGGR</sequence>
<evidence type="ECO:0008006" key="4">
    <source>
        <dbReference type="Google" id="ProtNLM"/>
    </source>
</evidence>
<keyword evidence="1" id="KW-0479">Metal-binding</keyword>
<organism evidence="3">
    <name type="scientific">Chromera velia CCMP2878</name>
    <dbReference type="NCBI Taxonomy" id="1169474"/>
    <lineage>
        <taxon>Eukaryota</taxon>
        <taxon>Sar</taxon>
        <taxon>Alveolata</taxon>
        <taxon>Colpodellida</taxon>
        <taxon>Chromeraceae</taxon>
        <taxon>Chromera</taxon>
    </lineage>
</organism>
<proteinExistence type="predicted"/>
<dbReference type="Pfam" id="PF03492">
    <property type="entry name" value="Methyltransf_7"/>
    <property type="match status" value="1"/>
</dbReference>
<dbReference type="InterPro" id="IPR005299">
    <property type="entry name" value="MeTrfase_7"/>
</dbReference>
<dbReference type="PhylomeDB" id="A0A0G4HAX1"/>
<keyword evidence="2" id="KW-0460">Magnesium</keyword>
<evidence type="ECO:0000256" key="2">
    <source>
        <dbReference type="ARBA" id="ARBA00022842"/>
    </source>
</evidence>
<name>A0A0G4HAX1_9ALVE</name>
<dbReference type="SUPFAM" id="SSF53335">
    <property type="entry name" value="S-adenosyl-L-methionine-dependent methyltransferases"/>
    <property type="match status" value="1"/>
</dbReference>
<dbReference type="GO" id="GO:0046872">
    <property type="term" value="F:metal ion binding"/>
    <property type="evidence" value="ECO:0007669"/>
    <property type="project" value="UniProtKB-KW"/>
</dbReference>
<dbReference type="EMBL" id="CDMZ01002137">
    <property type="protein sequence ID" value="CEM40942.1"/>
    <property type="molecule type" value="Genomic_DNA"/>
</dbReference>
<protein>
    <recommendedName>
        <fullName evidence="4">Methyltransferase type 11 domain-containing protein</fullName>
    </recommendedName>
</protein>
<dbReference type="InterPro" id="IPR029063">
    <property type="entry name" value="SAM-dependent_MTases_sf"/>
</dbReference>
<dbReference type="Gene3D" id="1.10.1200.270">
    <property type="entry name" value="Methyltransferase, alpha-helical capping domain"/>
    <property type="match status" value="1"/>
</dbReference>
<evidence type="ECO:0000313" key="3">
    <source>
        <dbReference type="EMBL" id="CEM40942.1"/>
    </source>
</evidence>
<evidence type="ECO:0000256" key="1">
    <source>
        <dbReference type="ARBA" id="ARBA00022723"/>
    </source>
</evidence>